<evidence type="ECO:0000259" key="1">
    <source>
        <dbReference type="PROSITE" id="PS51332"/>
    </source>
</evidence>
<dbReference type="GO" id="GO:0046872">
    <property type="term" value="F:metal ion binding"/>
    <property type="evidence" value="ECO:0007669"/>
    <property type="project" value="InterPro"/>
</dbReference>
<protein>
    <submittedName>
        <fullName evidence="2">Cobalamin B12-binding domain-containing protein</fullName>
    </submittedName>
</protein>
<keyword evidence="3" id="KW-1185">Reference proteome</keyword>
<dbReference type="PROSITE" id="PS51332">
    <property type="entry name" value="B12_BINDING"/>
    <property type="match status" value="1"/>
</dbReference>
<dbReference type="EMBL" id="JAGTUU010000002">
    <property type="protein sequence ID" value="MBS0123371.1"/>
    <property type="molecule type" value="Genomic_DNA"/>
</dbReference>
<dbReference type="Pfam" id="PF02310">
    <property type="entry name" value="B12-binding"/>
    <property type="match status" value="1"/>
</dbReference>
<feature type="domain" description="B12-binding" evidence="1">
    <location>
        <begin position="146"/>
        <end position="272"/>
    </location>
</feature>
<reference evidence="2" key="1">
    <citation type="submission" date="2021-04" db="EMBL/GenBank/DDBJ databases">
        <authorList>
            <person name="Yoon J."/>
        </authorList>
    </citation>
    <scope>NUCLEOTIDE SEQUENCE</scope>
    <source>
        <strain evidence="2">KMU-90</strain>
    </source>
</reference>
<dbReference type="InterPro" id="IPR036724">
    <property type="entry name" value="Cobalamin-bd_sf"/>
</dbReference>
<dbReference type="CDD" id="cd02065">
    <property type="entry name" value="B12-binding_like"/>
    <property type="match status" value="1"/>
</dbReference>
<name>A0A8J7WDJ7_9RHOB</name>
<comment type="caution">
    <text evidence="2">The sequence shown here is derived from an EMBL/GenBank/DDBJ whole genome shotgun (WGS) entry which is preliminary data.</text>
</comment>
<dbReference type="Proteomes" id="UP000681356">
    <property type="component" value="Unassembled WGS sequence"/>
</dbReference>
<dbReference type="Gene3D" id="3.40.50.280">
    <property type="entry name" value="Cobalamin-binding domain"/>
    <property type="match status" value="1"/>
</dbReference>
<evidence type="ECO:0000313" key="2">
    <source>
        <dbReference type="EMBL" id="MBS0123371.1"/>
    </source>
</evidence>
<sequence>MIDMPIPLRAIDSDAHGQARPGLPEAALVILAQEVILRLARWAAETAPQRKIIVPPRVEPDIDSLCAALTGLESMAASRHIMAAHREGATHEELCLYHIGAAATRLGELWEEDRISLRDMALAAGRMLNLLRDLRALAPPFEPRGSRCALFATVPGETHVLGVTMAADIFRDHGWDVDLRLERSERELSEIVRKGAYPIVGLSASSVERVRALARVILELRIVAPKILIFVSGYIAKLEPDIAIRVGADGAAWKMDDCEAEMERLHAMLPGIMVRG</sequence>
<dbReference type="GO" id="GO:0031419">
    <property type="term" value="F:cobalamin binding"/>
    <property type="evidence" value="ECO:0007669"/>
    <property type="project" value="InterPro"/>
</dbReference>
<gene>
    <name evidence="2" type="ORF">KB874_04440</name>
</gene>
<evidence type="ECO:0000313" key="3">
    <source>
        <dbReference type="Proteomes" id="UP000681356"/>
    </source>
</evidence>
<dbReference type="RefSeq" id="WP_212535354.1">
    <property type="nucleotide sequence ID" value="NZ_JAGTUU010000002.1"/>
</dbReference>
<organism evidence="2 3">
    <name type="scientific">Thetidibacter halocola</name>
    <dbReference type="NCBI Taxonomy" id="2827239"/>
    <lineage>
        <taxon>Bacteria</taxon>
        <taxon>Pseudomonadati</taxon>
        <taxon>Pseudomonadota</taxon>
        <taxon>Alphaproteobacteria</taxon>
        <taxon>Rhodobacterales</taxon>
        <taxon>Roseobacteraceae</taxon>
        <taxon>Thetidibacter</taxon>
    </lineage>
</organism>
<dbReference type="SUPFAM" id="SSF52242">
    <property type="entry name" value="Cobalamin (vitamin B12)-binding domain"/>
    <property type="match status" value="1"/>
</dbReference>
<dbReference type="AlphaFoldDB" id="A0A8J7WDJ7"/>
<dbReference type="InterPro" id="IPR006158">
    <property type="entry name" value="Cobalamin-bd"/>
</dbReference>
<proteinExistence type="predicted"/>
<accession>A0A8J7WDJ7</accession>